<reference evidence="6 8" key="1">
    <citation type="submission" date="2018-06" db="EMBL/GenBank/DDBJ databases">
        <title>Complete Genome Sequence of the Microcystin-Degrading Bacterium Sphingosinicella microcystinivorans Strain B-9.</title>
        <authorList>
            <person name="Jin H."/>
            <person name="Nishizawa T."/>
            <person name="Guo Y."/>
            <person name="Nishizawa A."/>
            <person name="Park H."/>
            <person name="Kato H."/>
            <person name="Tsuji K."/>
            <person name="Harada K."/>
        </authorList>
    </citation>
    <scope>NUCLEOTIDE SEQUENCE [LARGE SCALE GENOMIC DNA]</scope>
    <source>
        <strain evidence="6 8">B9</strain>
    </source>
</reference>
<keyword evidence="2 4" id="KW-0560">Oxidoreductase</keyword>
<feature type="domain" description="Aldehyde dehydrogenase" evidence="5">
    <location>
        <begin position="22"/>
        <end position="483"/>
    </location>
</feature>
<dbReference type="GO" id="GO:0016620">
    <property type="term" value="F:oxidoreductase activity, acting on the aldehyde or oxo group of donors, NAD or NADP as acceptor"/>
    <property type="evidence" value="ECO:0007669"/>
    <property type="project" value="InterPro"/>
</dbReference>
<feature type="active site" evidence="3">
    <location>
        <position position="259"/>
    </location>
</feature>
<proteinExistence type="inferred from homology"/>
<evidence type="ECO:0000313" key="6">
    <source>
        <dbReference type="EMBL" id="BBE35630.1"/>
    </source>
</evidence>
<dbReference type="InterPro" id="IPR016163">
    <property type="entry name" value="Ald_DH_C"/>
</dbReference>
<dbReference type="AlphaFoldDB" id="A0AAD1D8F4"/>
<gene>
    <name evidence="7" type="ORF">DFR51_3027</name>
    <name evidence="6" type="ORF">SmB9_32880</name>
</gene>
<evidence type="ECO:0000259" key="5">
    <source>
        <dbReference type="Pfam" id="PF00171"/>
    </source>
</evidence>
<name>A0AAD1D8F4_SPHMI</name>
<dbReference type="InterPro" id="IPR016161">
    <property type="entry name" value="Ald_DH/histidinol_DH"/>
</dbReference>
<dbReference type="EMBL" id="AP018711">
    <property type="protein sequence ID" value="BBE35630.1"/>
    <property type="molecule type" value="Genomic_DNA"/>
</dbReference>
<dbReference type="Proteomes" id="UP000275727">
    <property type="component" value="Chromosome"/>
</dbReference>
<dbReference type="Gene3D" id="3.40.309.10">
    <property type="entry name" value="Aldehyde Dehydrogenase, Chain A, domain 2"/>
    <property type="match status" value="1"/>
</dbReference>
<dbReference type="PANTHER" id="PTHR42804">
    <property type="entry name" value="ALDEHYDE DEHYDROGENASE"/>
    <property type="match status" value="1"/>
</dbReference>
<dbReference type="InterPro" id="IPR016162">
    <property type="entry name" value="Ald_DH_N"/>
</dbReference>
<evidence type="ECO:0000313" key="8">
    <source>
        <dbReference type="Proteomes" id="UP000275727"/>
    </source>
</evidence>
<reference evidence="7 9" key="2">
    <citation type="submission" date="2018-10" db="EMBL/GenBank/DDBJ databases">
        <title>Genomic Encyclopedia of Type Strains, Phase IV (KMG-IV): sequencing the most valuable type-strain genomes for metagenomic binning, comparative biology and taxonomic classification.</title>
        <authorList>
            <person name="Goeker M."/>
        </authorList>
    </citation>
    <scope>NUCLEOTIDE SEQUENCE [LARGE SCALE GENOMIC DNA]</scope>
    <source>
        <strain evidence="7 9">DSM 19791</strain>
    </source>
</reference>
<evidence type="ECO:0000313" key="9">
    <source>
        <dbReference type="Proteomes" id="UP000276029"/>
    </source>
</evidence>
<protein>
    <submittedName>
        <fullName evidence="6 7">Aldehyde dehydrogenase</fullName>
    </submittedName>
</protein>
<dbReference type="PANTHER" id="PTHR42804:SF1">
    <property type="entry name" value="ALDEHYDE DEHYDROGENASE-RELATED"/>
    <property type="match status" value="1"/>
</dbReference>
<dbReference type="Proteomes" id="UP000276029">
    <property type="component" value="Unassembled WGS sequence"/>
</dbReference>
<evidence type="ECO:0000313" key="7">
    <source>
        <dbReference type="EMBL" id="RKS86324.1"/>
    </source>
</evidence>
<dbReference type="Gene3D" id="3.40.605.10">
    <property type="entry name" value="Aldehyde Dehydrogenase, Chain A, domain 1"/>
    <property type="match status" value="1"/>
</dbReference>
<dbReference type="RefSeq" id="WP_121052652.1">
    <property type="nucleotide sequence ID" value="NZ_AP018711.1"/>
</dbReference>
<keyword evidence="9" id="KW-1185">Reference proteome</keyword>
<dbReference type="EMBL" id="RBWX01000010">
    <property type="protein sequence ID" value="RKS86324.1"/>
    <property type="molecule type" value="Genomic_DNA"/>
</dbReference>
<evidence type="ECO:0000256" key="2">
    <source>
        <dbReference type="ARBA" id="ARBA00023002"/>
    </source>
</evidence>
<organism evidence="6 8">
    <name type="scientific">Sphingosinicella microcystinivorans</name>
    <dbReference type="NCBI Taxonomy" id="335406"/>
    <lineage>
        <taxon>Bacteria</taxon>
        <taxon>Pseudomonadati</taxon>
        <taxon>Pseudomonadota</taxon>
        <taxon>Alphaproteobacteria</taxon>
        <taxon>Sphingomonadales</taxon>
        <taxon>Sphingosinicellaceae</taxon>
        <taxon>Sphingosinicella</taxon>
    </lineage>
</organism>
<dbReference type="Pfam" id="PF00171">
    <property type="entry name" value="Aldedh"/>
    <property type="match status" value="1"/>
</dbReference>
<dbReference type="PROSITE" id="PS00687">
    <property type="entry name" value="ALDEHYDE_DEHYDR_GLU"/>
    <property type="match status" value="1"/>
</dbReference>
<sequence>MAVRPALPTIPGLDKVFIGGRWQESRGGGLVDVICPADEEVVAQVMDPSIADADAAALAAHQAFDTGPWARMSVQDRATVCERLADAIEKRLGLLNTAWLLEAGAPIAHGEMINSGAGTMIWRNAIAQARAAKFEERRSGPLGEAVIIHEPIGSVLAVLTYNGPVVLMGMKVIPALLAGCTVLIKPAPESPLTSRLIADAIEEADFPEGVVSVLAAGTAVTQHLVEHPLIDMIALTGGTAIAVDVVKRSAARLARTALELGGKSPAIIADDAPLETVLPTLMDGMTGFLGQVCVCRSRVLVSERRYEEVIDAFGSAFRDLKVGLPWDSDVDFGPLAVKRGRDRAEAMVQRAREQGAEVVAGGRRPAHMNRGWYYEPTLLRNVTNDMEIAQEEVFGPVIGVIAYRDLDHAIDIANDSKFGLASSIYTADPDVAMNVARRIRSGGVAVNNAGVSLTEPFGGFKQSGWGRECGVEGIFEFTDTKQVLLSGSYLNA</sequence>
<accession>A0AAD1D8F4</accession>
<dbReference type="InterPro" id="IPR029510">
    <property type="entry name" value="Ald_DH_CS_GLU"/>
</dbReference>
<dbReference type="SUPFAM" id="SSF53720">
    <property type="entry name" value="ALDH-like"/>
    <property type="match status" value="1"/>
</dbReference>
<comment type="similarity">
    <text evidence="1 4">Belongs to the aldehyde dehydrogenase family.</text>
</comment>
<dbReference type="InterPro" id="IPR015590">
    <property type="entry name" value="Aldehyde_DH_dom"/>
</dbReference>
<evidence type="ECO:0000256" key="3">
    <source>
        <dbReference type="PROSITE-ProRule" id="PRU10007"/>
    </source>
</evidence>
<dbReference type="FunFam" id="3.40.309.10:FF:000009">
    <property type="entry name" value="Aldehyde dehydrogenase A"/>
    <property type="match status" value="1"/>
</dbReference>
<dbReference type="KEGG" id="smic:SmB9_32880"/>
<evidence type="ECO:0000256" key="4">
    <source>
        <dbReference type="RuleBase" id="RU003345"/>
    </source>
</evidence>
<evidence type="ECO:0000256" key="1">
    <source>
        <dbReference type="ARBA" id="ARBA00009986"/>
    </source>
</evidence>